<dbReference type="Proteomes" id="UP000215767">
    <property type="component" value="Unassembled WGS sequence"/>
</dbReference>
<dbReference type="RefSeq" id="WP_094841882.1">
    <property type="nucleotide sequence ID" value="NZ_NEVS01000004.1"/>
</dbReference>
<gene>
    <name evidence="2" type="ORF">CAL28_13695</name>
</gene>
<reference evidence="3" key="1">
    <citation type="submission" date="2017-05" db="EMBL/GenBank/DDBJ databases">
        <title>Complete and WGS of Bordetella genogroups.</title>
        <authorList>
            <person name="Spilker T."/>
            <person name="Lipuma J."/>
        </authorList>
    </citation>
    <scope>NUCLEOTIDE SEQUENCE [LARGE SCALE GENOMIC DNA]</scope>
    <source>
        <strain evidence="3">AU8856</strain>
    </source>
</reference>
<keyword evidence="3" id="KW-1185">Reference proteome</keyword>
<dbReference type="InterPro" id="IPR000073">
    <property type="entry name" value="AB_hydrolase_1"/>
</dbReference>
<dbReference type="PANTHER" id="PTHR43194:SF5">
    <property type="entry name" value="PIMELOYL-[ACYL-CARRIER PROTEIN] METHYL ESTER ESTERASE"/>
    <property type="match status" value="1"/>
</dbReference>
<dbReference type="OrthoDB" id="9808398at2"/>
<sequence length="295" mass="31538">MSTSGSTSFCYGGNVHANGIRQHYLRYAPGGAAQDGAGLGPDGRGGALDAVIIVPGITSPAATWGFVGERFGRVFDTYVLDVRGRGLSQAGAQLDYGLDAQADDVVAFAGALGLTRYSLVGHSMGGRIAIRAASRRPAGLARVVAVDPPVSGPGRRGYPAQLPWYVDSIAQASRGMDAGQMRAFCPTWTQEQLRLRAEWLHTCDERAIRQSFEEFHTQDIHANLPAMDVPLLLVTAARGDVVRDEDVAEIQAMKPGTTHVRVADAGHMIPWDNEEGFYAAFGDFLGARLPGEQSR</sequence>
<dbReference type="AlphaFoldDB" id="A0A261UEV3"/>
<organism evidence="2 3">
    <name type="scientific">Bordetella genomosp. 11</name>
    <dbReference type="NCBI Taxonomy" id="1416808"/>
    <lineage>
        <taxon>Bacteria</taxon>
        <taxon>Pseudomonadati</taxon>
        <taxon>Pseudomonadota</taxon>
        <taxon>Betaproteobacteria</taxon>
        <taxon>Burkholderiales</taxon>
        <taxon>Alcaligenaceae</taxon>
        <taxon>Bordetella</taxon>
    </lineage>
</organism>
<evidence type="ECO:0000313" key="2">
    <source>
        <dbReference type="EMBL" id="OZI60469.1"/>
    </source>
</evidence>
<name>A0A261UEV3_9BORD</name>
<dbReference type="EMBL" id="NEVS01000004">
    <property type="protein sequence ID" value="OZI60469.1"/>
    <property type="molecule type" value="Genomic_DNA"/>
</dbReference>
<dbReference type="Pfam" id="PF00561">
    <property type="entry name" value="Abhydrolase_1"/>
    <property type="match status" value="1"/>
</dbReference>
<accession>A0A261UEV3</accession>
<protein>
    <submittedName>
        <fullName evidence="2">Alpha/beta hydrolase</fullName>
    </submittedName>
</protein>
<proteinExistence type="predicted"/>
<dbReference type="GO" id="GO:0016787">
    <property type="term" value="F:hydrolase activity"/>
    <property type="evidence" value="ECO:0007669"/>
    <property type="project" value="UniProtKB-KW"/>
</dbReference>
<dbReference type="SUPFAM" id="SSF53474">
    <property type="entry name" value="alpha/beta-Hydrolases"/>
    <property type="match status" value="1"/>
</dbReference>
<keyword evidence="2" id="KW-0378">Hydrolase</keyword>
<dbReference type="InterPro" id="IPR029058">
    <property type="entry name" value="AB_hydrolase_fold"/>
</dbReference>
<feature type="domain" description="AB hydrolase-1" evidence="1">
    <location>
        <begin position="50"/>
        <end position="273"/>
    </location>
</feature>
<comment type="caution">
    <text evidence="2">The sequence shown here is derived from an EMBL/GenBank/DDBJ whole genome shotgun (WGS) entry which is preliminary data.</text>
</comment>
<dbReference type="InterPro" id="IPR050228">
    <property type="entry name" value="Carboxylesterase_BioH"/>
</dbReference>
<evidence type="ECO:0000313" key="3">
    <source>
        <dbReference type="Proteomes" id="UP000215767"/>
    </source>
</evidence>
<dbReference type="PANTHER" id="PTHR43194">
    <property type="entry name" value="HYDROLASE ALPHA/BETA FOLD FAMILY"/>
    <property type="match status" value="1"/>
</dbReference>
<evidence type="ECO:0000259" key="1">
    <source>
        <dbReference type="Pfam" id="PF00561"/>
    </source>
</evidence>
<dbReference type="Gene3D" id="3.40.50.1820">
    <property type="entry name" value="alpha/beta hydrolase"/>
    <property type="match status" value="1"/>
</dbReference>